<evidence type="ECO:0000259" key="7">
    <source>
        <dbReference type="Pfam" id="PF04542"/>
    </source>
</evidence>
<evidence type="ECO:0000313" key="9">
    <source>
        <dbReference type="Proteomes" id="UP000076510"/>
    </source>
</evidence>
<dbReference type="RefSeq" id="WP_063190737.1">
    <property type="nucleotide sequence ID" value="NZ_JBLGCT010000001.1"/>
</dbReference>
<dbReference type="OrthoDB" id="2381154at2"/>
<evidence type="ECO:0000256" key="3">
    <source>
        <dbReference type="ARBA" id="ARBA00023082"/>
    </source>
</evidence>
<dbReference type="GO" id="GO:0016987">
    <property type="term" value="F:sigma factor activity"/>
    <property type="evidence" value="ECO:0007669"/>
    <property type="project" value="UniProtKB-KW"/>
</dbReference>
<dbReference type="GO" id="GO:0003677">
    <property type="term" value="F:DNA binding"/>
    <property type="evidence" value="ECO:0007669"/>
    <property type="project" value="UniProtKB-KW"/>
</dbReference>
<keyword evidence="2 6" id="KW-0805">Transcription regulation</keyword>
<dbReference type="InterPro" id="IPR014284">
    <property type="entry name" value="RNA_pol_sigma-70_dom"/>
</dbReference>
<comment type="similarity">
    <text evidence="1 6">Belongs to the sigma-70 factor family. ECF subfamily.</text>
</comment>
<dbReference type="Gene3D" id="1.10.1740.10">
    <property type="match status" value="1"/>
</dbReference>
<evidence type="ECO:0000256" key="2">
    <source>
        <dbReference type="ARBA" id="ARBA00023015"/>
    </source>
</evidence>
<reference evidence="9" key="1">
    <citation type="submission" date="2016-01" db="EMBL/GenBank/DDBJ databases">
        <title>Whole genome sequencing of Bhargavaea cecembensis T14.</title>
        <authorList>
            <person name="Hong K.W."/>
        </authorList>
    </citation>
    <scope>NUCLEOTIDE SEQUENCE [LARGE SCALE GENOMIC DNA]</scope>
    <source>
        <strain evidence="9">M19</strain>
    </source>
</reference>
<accession>A0A165L0C6</accession>
<evidence type="ECO:0000256" key="5">
    <source>
        <dbReference type="ARBA" id="ARBA00023163"/>
    </source>
</evidence>
<dbReference type="GO" id="GO:0006352">
    <property type="term" value="P:DNA-templated transcription initiation"/>
    <property type="evidence" value="ECO:0007669"/>
    <property type="project" value="InterPro"/>
</dbReference>
<dbReference type="Proteomes" id="UP000076510">
    <property type="component" value="Unassembled WGS sequence"/>
</dbReference>
<proteinExistence type="inferred from homology"/>
<dbReference type="Gene3D" id="1.10.10.10">
    <property type="entry name" value="Winged helix-like DNA-binding domain superfamily/Winged helix DNA-binding domain"/>
    <property type="match status" value="1"/>
</dbReference>
<evidence type="ECO:0000313" key="8">
    <source>
        <dbReference type="EMBL" id="KZE50635.1"/>
    </source>
</evidence>
<dbReference type="InterPro" id="IPR013325">
    <property type="entry name" value="RNA_pol_sigma_r2"/>
</dbReference>
<dbReference type="InterPro" id="IPR007627">
    <property type="entry name" value="RNA_pol_sigma70_r2"/>
</dbReference>
<gene>
    <name evidence="8" type="ORF">AV649_14640</name>
</gene>
<dbReference type="SUPFAM" id="SSF88946">
    <property type="entry name" value="Sigma2 domain of RNA polymerase sigma factors"/>
    <property type="match status" value="1"/>
</dbReference>
<dbReference type="InterPro" id="IPR036388">
    <property type="entry name" value="WH-like_DNA-bd_sf"/>
</dbReference>
<dbReference type="InterPro" id="IPR000838">
    <property type="entry name" value="RNA_pol_sigma70_ECF_CS"/>
</dbReference>
<evidence type="ECO:0000256" key="1">
    <source>
        <dbReference type="ARBA" id="ARBA00010641"/>
    </source>
</evidence>
<dbReference type="Pfam" id="PF04542">
    <property type="entry name" value="Sigma70_r2"/>
    <property type="match status" value="1"/>
</dbReference>
<dbReference type="SUPFAM" id="SSF88659">
    <property type="entry name" value="Sigma3 and sigma4 domains of RNA polymerase sigma factors"/>
    <property type="match status" value="1"/>
</dbReference>
<keyword evidence="5 6" id="KW-0804">Transcription</keyword>
<dbReference type="NCBIfam" id="TIGR02937">
    <property type="entry name" value="sigma70-ECF"/>
    <property type="match status" value="1"/>
</dbReference>
<protein>
    <recommendedName>
        <fullName evidence="6">RNA polymerase sigma factor</fullName>
    </recommendedName>
</protein>
<dbReference type="Gene3D" id="3.10.450.50">
    <property type="match status" value="1"/>
</dbReference>
<dbReference type="SUPFAM" id="SSF54427">
    <property type="entry name" value="NTF2-like"/>
    <property type="match status" value="1"/>
</dbReference>
<name>A0A165L0C6_9BACI</name>
<dbReference type="EMBL" id="LQQY01000009">
    <property type="protein sequence ID" value="KZE50635.1"/>
    <property type="molecule type" value="Genomic_DNA"/>
</dbReference>
<evidence type="ECO:0000256" key="4">
    <source>
        <dbReference type="ARBA" id="ARBA00023125"/>
    </source>
</evidence>
<dbReference type="PROSITE" id="PS01063">
    <property type="entry name" value="SIGMA70_ECF"/>
    <property type="match status" value="1"/>
</dbReference>
<feature type="domain" description="RNA polymerase sigma-70 region 2" evidence="7">
    <location>
        <begin position="23"/>
        <end position="89"/>
    </location>
</feature>
<comment type="caution">
    <text evidence="8">The sequence shown here is derived from an EMBL/GenBank/DDBJ whole genome shotgun (WGS) entry which is preliminary data.</text>
</comment>
<organism evidence="8 9">
    <name type="scientific">Rossellomorea marisflavi</name>
    <dbReference type="NCBI Taxonomy" id="189381"/>
    <lineage>
        <taxon>Bacteria</taxon>
        <taxon>Bacillati</taxon>
        <taxon>Bacillota</taxon>
        <taxon>Bacilli</taxon>
        <taxon>Bacillales</taxon>
        <taxon>Bacillaceae</taxon>
        <taxon>Rossellomorea</taxon>
    </lineage>
</organism>
<dbReference type="PANTHER" id="PTHR43133:SF8">
    <property type="entry name" value="RNA POLYMERASE SIGMA FACTOR HI_1459-RELATED"/>
    <property type="match status" value="1"/>
</dbReference>
<keyword evidence="3 6" id="KW-0731">Sigma factor</keyword>
<keyword evidence="4 6" id="KW-0238">DNA-binding</keyword>
<sequence length="318" mass="37230">MNADLESLGLPLRDLEREFKEKIEPYRSDLWRYCRTLTRSPWDAEDLVQDTLLRAFSLLPKLYQPIEPKAYLFKIATNRWIDQRRKQERIEMREDMEEINAAGEFDYQLLENLEHLVHILTPVQYVSIILTDAFLYKGKEVAHIIGTTEASVHAHVSRARKSLRKYNPVSNAKSGTSASVDSLQADQVIATMLEGFRSKDPERIASVLHEEIQTEIVHSGLEIGLEETKRHSLEDWHQNVQDQQNIIGEYRLLWGAPVIVELEEKEDGKRYLNNLHRIKIEEGLIISWRFYCFSWDLMKQAAEELNVELNAAYFYHVF</sequence>
<dbReference type="AlphaFoldDB" id="A0A165L0C6"/>
<dbReference type="InterPro" id="IPR013324">
    <property type="entry name" value="RNA_pol_sigma_r3/r4-like"/>
</dbReference>
<evidence type="ECO:0000256" key="6">
    <source>
        <dbReference type="RuleBase" id="RU000716"/>
    </source>
</evidence>
<dbReference type="PANTHER" id="PTHR43133">
    <property type="entry name" value="RNA POLYMERASE ECF-TYPE SIGMA FACTO"/>
    <property type="match status" value="1"/>
</dbReference>
<dbReference type="InterPro" id="IPR032710">
    <property type="entry name" value="NTF2-like_dom_sf"/>
</dbReference>
<dbReference type="InterPro" id="IPR039425">
    <property type="entry name" value="RNA_pol_sigma-70-like"/>
</dbReference>